<feature type="active site" description="For autocatalytic cleavage activity" evidence="13">
    <location>
        <position position="170"/>
    </location>
</feature>
<evidence type="ECO:0000256" key="14">
    <source>
        <dbReference type="RuleBase" id="RU003991"/>
    </source>
</evidence>
<evidence type="ECO:0000313" key="17">
    <source>
        <dbReference type="EMBL" id="EFR42765.1"/>
    </source>
</evidence>
<dbReference type="InterPro" id="IPR039418">
    <property type="entry name" value="LexA-like"/>
</dbReference>
<organism evidence="17 18">
    <name type="scientific">Dialister micraerophilus UPII 345-E</name>
    <dbReference type="NCBI Taxonomy" id="910314"/>
    <lineage>
        <taxon>Bacteria</taxon>
        <taxon>Bacillati</taxon>
        <taxon>Bacillota</taxon>
        <taxon>Negativicutes</taxon>
        <taxon>Veillonellales</taxon>
        <taxon>Veillonellaceae</taxon>
        <taxon>Dialister</taxon>
    </lineage>
</organism>
<evidence type="ECO:0000256" key="5">
    <source>
        <dbReference type="ARBA" id="ARBA00022763"/>
    </source>
</evidence>
<dbReference type="eggNOG" id="COG1974">
    <property type="taxonomic scope" value="Bacteria"/>
</dbReference>
<keyword evidence="10 13" id="KW-0804">Transcription</keyword>
<feature type="DNA-binding region" description="H-T-H motif" evidence="13">
    <location>
        <begin position="33"/>
        <end position="53"/>
    </location>
</feature>
<gene>
    <name evidence="13 17" type="primary">lexA</name>
    <name evidence="17" type="ORF">HMPREF9220_0961</name>
</gene>
<evidence type="ECO:0000256" key="6">
    <source>
        <dbReference type="ARBA" id="ARBA00022801"/>
    </source>
</evidence>
<evidence type="ECO:0000256" key="13">
    <source>
        <dbReference type="HAMAP-Rule" id="MF_00015"/>
    </source>
</evidence>
<evidence type="ECO:0000259" key="16">
    <source>
        <dbReference type="Pfam" id="PF01726"/>
    </source>
</evidence>
<dbReference type="Pfam" id="PF00717">
    <property type="entry name" value="Peptidase_S24"/>
    <property type="match status" value="1"/>
</dbReference>
<dbReference type="InterPro" id="IPR006199">
    <property type="entry name" value="LexA_DNA-bd_dom"/>
</dbReference>
<feature type="domain" description="LexA repressor DNA-binding" evidence="16">
    <location>
        <begin position="6"/>
        <end position="70"/>
    </location>
</feature>
<dbReference type="SUPFAM" id="SSF46785">
    <property type="entry name" value="Winged helix' DNA-binding domain"/>
    <property type="match status" value="1"/>
</dbReference>
<keyword evidence="3 13" id="KW-0678">Repressor</keyword>
<dbReference type="GO" id="GO:0004252">
    <property type="term" value="F:serine-type endopeptidase activity"/>
    <property type="evidence" value="ECO:0007669"/>
    <property type="project" value="UniProtKB-UniRule"/>
</dbReference>
<dbReference type="GO" id="GO:0009432">
    <property type="term" value="P:SOS response"/>
    <property type="evidence" value="ECO:0007669"/>
    <property type="project" value="UniProtKB-UniRule"/>
</dbReference>
<evidence type="ECO:0000256" key="10">
    <source>
        <dbReference type="ARBA" id="ARBA00023163"/>
    </source>
</evidence>
<keyword evidence="11 13" id="KW-0234">DNA repair</keyword>
<evidence type="ECO:0000256" key="3">
    <source>
        <dbReference type="ARBA" id="ARBA00022491"/>
    </source>
</evidence>
<proteinExistence type="inferred from homology"/>
<dbReference type="FunFam" id="2.10.109.10:FF:000001">
    <property type="entry name" value="LexA repressor"/>
    <property type="match status" value="1"/>
</dbReference>
<dbReference type="InterPro" id="IPR036390">
    <property type="entry name" value="WH_DNA-bd_sf"/>
</dbReference>
<comment type="caution">
    <text evidence="17">The sequence shown here is derived from an EMBL/GenBank/DDBJ whole genome shotgun (WGS) entry which is preliminary data.</text>
</comment>
<dbReference type="GO" id="GO:0003677">
    <property type="term" value="F:DNA binding"/>
    <property type="evidence" value="ECO:0007669"/>
    <property type="project" value="UniProtKB-UniRule"/>
</dbReference>
<dbReference type="Proteomes" id="UP000004594">
    <property type="component" value="Unassembled WGS sequence"/>
</dbReference>
<dbReference type="InterPro" id="IPR036388">
    <property type="entry name" value="WH-like_DNA-bd_sf"/>
</dbReference>
<dbReference type="AlphaFoldDB" id="E4L8P1"/>
<dbReference type="InterPro" id="IPR036286">
    <property type="entry name" value="LexA/Signal_pep-like_sf"/>
</dbReference>
<dbReference type="InterPro" id="IPR006200">
    <property type="entry name" value="LexA"/>
</dbReference>
<dbReference type="HAMAP" id="MF_00015">
    <property type="entry name" value="LexA"/>
    <property type="match status" value="1"/>
</dbReference>
<dbReference type="RefSeq" id="WP_007554525.1">
    <property type="nucleotide sequence ID" value="NZ_AENT01000016.1"/>
</dbReference>
<dbReference type="GO" id="GO:0006508">
    <property type="term" value="P:proteolysis"/>
    <property type="evidence" value="ECO:0007669"/>
    <property type="project" value="InterPro"/>
</dbReference>
<keyword evidence="8 13" id="KW-0805">Transcription regulation</keyword>
<dbReference type="Pfam" id="PF01726">
    <property type="entry name" value="LexA_DNA_bind"/>
    <property type="match status" value="1"/>
</dbReference>
<evidence type="ECO:0000256" key="2">
    <source>
        <dbReference type="ARBA" id="ARBA00011738"/>
    </source>
</evidence>
<keyword evidence="9 13" id="KW-0238">DNA-binding</keyword>
<accession>E4L8P1</accession>
<reference evidence="17 18" key="1">
    <citation type="submission" date="2010-11" db="EMBL/GenBank/DDBJ databases">
        <authorList>
            <person name="Durkin A.S."/>
            <person name="Madupu R."/>
            <person name="Torralba M."/>
            <person name="Gillis M."/>
            <person name="Methe B."/>
            <person name="Sutton G."/>
            <person name="Nelson K.E."/>
        </authorList>
    </citation>
    <scope>NUCLEOTIDE SEQUENCE [LARGE SCALE GENOMIC DNA]</scope>
    <source>
        <strain evidence="17 18">UPII 345-E</strain>
    </source>
</reference>
<feature type="active site" description="For autocatalytic cleavage activity" evidence="13">
    <location>
        <position position="132"/>
    </location>
</feature>
<dbReference type="GO" id="GO:0006260">
    <property type="term" value="P:DNA replication"/>
    <property type="evidence" value="ECO:0007669"/>
    <property type="project" value="UniProtKB-UniRule"/>
</dbReference>
<sequence length="209" mass="23437">MNTKTMRKLTSREQSILNFIRKKIEDSNFPPTVREICQAVGLKSTSTVHGYLTRLEELGVIKRNPSSSRAIELIDHNESWKSKKMLPMPVVGAVRAGEPVFADEHIETVFPLPAEMIGSNGNCFILVVRGDSMINAGINEGDYLIVSEQNTANDGDIVVALVDNEDATVKRFYKKTDYVLLKPENDNYEPIISRNVIIRGKVIGLYRNI</sequence>
<evidence type="ECO:0000313" key="18">
    <source>
        <dbReference type="Proteomes" id="UP000004594"/>
    </source>
</evidence>
<dbReference type="CDD" id="cd06529">
    <property type="entry name" value="S24_LexA-like"/>
    <property type="match status" value="1"/>
</dbReference>
<name>E4L8P1_9FIRM</name>
<evidence type="ECO:0000256" key="7">
    <source>
        <dbReference type="ARBA" id="ARBA00022813"/>
    </source>
</evidence>
<keyword evidence="12 13" id="KW-0742">SOS response</keyword>
<dbReference type="InterPro" id="IPR050077">
    <property type="entry name" value="LexA_repressor"/>
</dbReference>
<dbReference type="MEROPS" id="S24.001"/>
<dbReference type="GO" id="GO:0006281">
    <property type="term" value="P:DNA repair"/>
    <property type="evidence" value="ECO:0007669"/>
    <property type="project" value="UniProtKB-UniRule"/>
</dbReference>
<dbReference type="SUPFAM" id="SSF51306">
    <property type="entry name" value="LexA/Signal peptidase"/>
    <property type="match status" value="1"/>
</dbReference>
<comment type="similarity">
    <text evidence="1 13 14">Belongs to the peptidase S24 family.</text>
</comment>
<comment type="catalytic activity">
    <reaction evidence="13">
        <text>Hydrolysis of Ala-|-Gly bond in repressor LexA.</text>
        <dbReference type="EC" id="3.4.21.88"/>
    </reaction>
</comment>
<dbReference type="PRINTS" id="PR00726">
    <property type="entry name" value="LEXASERPTASE"/>
</dbReference>
<evidence type="ECO:0000256" key="8">
    <source>
        <dbReference type="ARBA" id="ARBA00023015"/>
    </source>
</evidence>
<dbReference type="EMBL" id="AENT01000016">
    <property type="protein sequence ID" value="EFR42765.1"/>
    <property type="molecule type" value="Genomic_DNA"/>
</dbReference>
<evidence type="ECO:0000256" key="11">
    <source>
        <dbReference type="ARBA" id="ARBA00023204"/>
    </source>
</evidence>
<dbReference type="NCBIfam" id="TIGR00498">
    <property type="entry name" value="lexA"/>
    <property type="match status" value="1"/>
</dbReference>
<dbReference type="OrthoDB" id="9802364at2"/>
<dbReference type="FunFam" id="1.10.10.10:FF:000009">
    <property type="entry name" value="LexA repressor"/>
    <property type="match status" value="1"/>
</dbReference>
<dbReference type="PANTHER" id="PTHR33516">
    <property type="entry name" value="LEXA REPRESSOR"/>
    <property type="match status" value="1"/>
</dbReference>
<feature type="domain" description="Peptidase S24/S26A/S26B/S26C" evidence="15">
    <location>
        <begin position="89"/>
        <end position="203"/>
    </location>
</feature>
<feature type="site" description="Cleavage; by autolysis" evidence="13">
    <location>
        <begin position="96"/>
        <end position="97"/>
    </location>
</feature>
<dbReference type="Gene3D" id="2.10.109.10">
    <property type="entry name" value="Umud Fragment, subunit A"/>
    <property type="match status" value="1"/>
</dbReference>
<evidence type="ECO:0000256" key="9">
    <source>
        <dbReference type="ARBA" id="ARBA00023125"/>
    </source>
</evidence>
<keyword evidence="4 13" id="KW-0235">DNA replication</keyword>
<dbReference type="Gene3D" id="1.10.10.10">
    <property type="entry name" value="Winged helix-like DNA-binding domain superfamily/Winged helix DNA-binding domain"/>
    <property type="match status" value="1"/>
</dbReference>
<protein>
    <recommendedName>
        <fullName evidence="13">LexA repressor</fullName>
        <ecNumber evidence="13">3.4.21.88</ecNumber>
    </recommendedName>
</protein>
<comment type="function">
    <text evidence="13">Represses a number of genes involved in the response to DNA damage (SOS response), including recA and lexA. In the presence of single-stranded DNA, RecA interacts with LexA causing an autocatalytic cleavage which disrupts the DNA-binding part of LexA, leading to derepression of the SOS regulon and eventually DNA repair.</text>
</comment>
<keyword evidence="7 13" id="KW-0068">Autocatalytic cleavage</keyword>
<keyword evidence="6 13" id="KW-0378">Hydrolase</keyword>
<evidence type="ECO:0000256" key="1">
    <source>
        <dbReference type="ARBA" id="ARBA00007484"/>
    </source>
</evidence>
<dbReference type="EC" id="3.4.21.88" evidence="13"/>
<evidence type="ECO:0000256" key="4">
    <source>
        <dbReference type="ARBA" id="ARBA00022705"/>
    </source>
</evidence>
<comment type="subunit">
    <text evidence="2 13">Homodimer.</text>
</comment>
<evidence type="ECO:0000259" key="15">
    <source>
        <dbReference type="Pfam" id="PF00717"/>
    </source>
</evidence>
<dbReference type="InterPro" id="IPR015927">
    <property type="entry name" value="Peptidase_S24_S26A/B/C"/>
</dbReference>
<dbReference type="GO" id="GO:0045892">
    <property type="term" value="P:negative regulation of DNA-templated transcription"/>
    <property type="evidence" value="ECO:0007669"/>
    <property type="project" value="UniProtKB-UniRule"/>
</dbReference>
<evidence type="ECO:0000256" key="12">
    <source>
        <dbReference type="ARBA" id="ARBA00023236"/>
    </source>
</evidence>
<dbReference type="PANTHER" id="PTHR33516:SF2">
    <property type="entry name" value="LEXA REPRESSOR-RELATED"/>
    <property type="match status" value="1"/>
</dbReference>
<keyword evidence="5 13" id="KW-0227">DNA damage</keyword>
<dbReference type="InterPro" id="IPR006197">
    <property type="entry name" value="Peptidase_S24_LexA"/>
</dbReference>